<name>A0A376B9F8_9ASCO</name>
<feature type="compositionally biased region" description="Basic and acidic residues" evidence="1">
    <location>
        <begin position="184"/>
        <end position="245"/>
    </location>
</feature>
<dbReference type="SMART" id="SM00293">
    <property type="entry name" value="PWWP"/>
    <property type="match status" value="1"/>
</dbReference>
<feature type="compositionally biased region" description="Polar residues" evidence="1">
    <location>
        <begin position="249"/>
        <end position="262"/>
    </location>
</feature>
<accession>A0A376B9F8</accession>
<dbReference type="Pfam" id="PF00855">
    <property type="entry name" value="PWWP"/>
    <property type="match status" value="1"/>
</dbReference>
<feature type="domain" description="PWWP" evidence="2">
    <location>
        <begin position="10"/>
        <end position="71"/>
    </location>
</feature>
<organism evidence="3 4">
    <name type="scientific">Saccharomycodes ludwigii</name>
    <dbReference type="NCBI Taxonomy" id="36035"/>
    <lineage>
        <taxon>Eukaryota</taxon>
        <taxon>Fungi</taxon>
        <taxon>Dikarya</taxon>
        <taxon>Ascomycota</taxon>
        <taxon>Saccharomycotina</taxon>
        <taxon>Saccharomycetes</taxon>
        <taxon>Saccharomycodales</taxon>
        <taxon>Saccharomycodaceae</taxon>
        <taxon>Saccharomycodes</taxon>
    </lineage>
</organism>
<dbReference type="PROSITE" id="PS50812">
    <property type="entry name" value="PWWP"/>
    <property type="match status" value="1"/>
</dbReference>
<evidence type="ECO:0000259" key="2">
    <source>
        <dbReference type="PROSITE" id="PS50812"/>
    </source>
</evidence>
<dbReference type="InterPro" id="IPR000313">
    <property type="entry name" value="PWWP_dom"/>
</dbReference>
<keyword evidence="4" id="KW-1185">Reference proteome</keyword>
<protein>
    <recommendedName>
        <fullName evidence="2">PWWP domain-containing protein</fullName>
    </recommendedName>
</protein>
<evidence type="ECO:0000313" key="3">
    <source>
        <dbReference type="EMBL" id="SSD61282.1"/>
    </source>
</evidence>
<dbReference type="Gene3D" id="2.30.30.140">
    <property type="match status" value="1"/>
</dbReference>
<evidence type="ECO:0000256" key="1">
    <source>
        <dbReference type="SAM" id="MobiDB-lite"/>
    </source>
</evidence>
<dbReference type="VEuPathDB" id="FungiDB:SCODWIG_03043"/>
<feature type="compositionally biased region" description="Polar residues" evidence="1">
    <location>
        <begin position="161"/>
        <end position="176"/>
    </location>
</feature>
<feature type="region of interest" description="Disordered" evidence="1">
    <location>
        <begin position="430"/>
        <end position="474"/>
    </location>
</feature>
<dbReference type="AlphaFoldDB" id="A0A376B9F8"/>
<gene>
    <name evidence="3" type="ORF">SCODWIG_03043</name>
</gene>
<evidence type="ECO:0000313" key="4">
    <source>
        <dbReference type="Proteomes" id="UP000262825"/>
    </source>
</evidence>
<sequence>MTDSDSKLKTGDLVLCKVGNYPSWPAVVFPQRFLSREVYKKRKSNKVAVCFFNDTSYYWDQPNKLTPLTKPQIKSYLKKRKNNGSKDDIYYAYKMAYEFESLHDFVVATCESEGREYDVEDIDHIESGEDPFLGKVALKKNKRKQTSHPGEFESKKMKKLNSASSVGSNNSDTVSAADNFVPSFKEEETHYDLEGKEIDQNKTAKDNKLEMGSRIKEDSPEKKDEEMGKEKKDAVNGNHSVKDNDIDCGSSTDTITPGNDSVSHPDKKNTTTSNNNEKERFELSDVNNGDRDNNSSCDASITINGKKPKSNYTKRKRLDRNRRVEACLLFRRRIQKNLIQRNEPPKQQDLDESEEYLRIMYVQSLYDNECEDKSEKFFDTVALKASKLDKLLRAIINDSKLGKFHDICKSLLLEWSDTIQEVKKQKLLENHSGNGNNSDGNITTSISINSPPLSSSSSSSLQTDNNNNNNNKGD</sequence>
<dbReference type="SUPFAM" id="SSF63748">
    <property type="entry name" value="Tudor/PWWP/MBT"/>
    <property type="match status" value="1"/>
</dbReference>
<dbReference type="Proteomes" id="UP000262825">
    <property type="component" value="Unassembled WGS sequence"/>
</dbReference>
<feature type="compositionally biased region" description="Basic residues" evidence="1">
    <location>
        <begin position="306"/>
        <end position="316"/>
    </location>
</feature>
<dbReference type="OrthoDB" id="62853at2759"/>
<dbReference type="CDD" id="cd05840">
    <property type="entry name" value="PWWP_ScIOC4-like"/>
    <property type="match status" value="1"/>
</dbReference>
<proteinExistence type="predicted"/>
<feature type="compositionally biased region" description="Polar residues" evidence="1">
    <location>
        <begin position="294"/>
        <end position="303"/>
    </location>
</feature>
<feature type="compositionally biased region" description="Basic and acidic residues" evidence="1">
    <location>
        <begin position="276"/>
        <end position="293"/>
    </location>
</feature>
<dbReference type="InterPro" id="IPR035503">
    <property type="entry name" value="IOC4-like_PWWP"/>
</dbReference>
<dbReference type="EMBL" id="UFAJ01000636">
    <property type="protein sequence ID" value="SSD61282.1"/>
    <property type="molecule type" value="Genomic_DNA"/>
</dbReference>
<feature type="region of interest" description="Disordered" evidence="1">
    <location>
        <begin position="139"/>
        <end position="316"/>
    </location>
</feature>
<reference evidence="4" key="1">
    <citation type="submission" date="2018-06" db="EMBL/GenBank/DDBJ databases">
        <authorList>
            <person name="Guldener U."/>
        </authorList>
    </citation>
    <scope>NUCLEOTIDE SEQUENCE [LARGE SCALE GENOMIC DNA]</scope>
    <source>
        <strain evidence="4">UTAD17</strain>
    </source>
</reference>